<sequence>MILGNLSVHLSTASTYAANNTVMMDCPTQQRLPEQHISAKQYCREYGEGTAVVLRLANHYKGTGQTVVADSAFASVKTWKADWDCFYGYGENRNGRVSDEVLNKVVRFGPTAWFIYISLKYNRP</sequence>
<gene>
    <name evidence="1" type="ORF">PHMEG_00029881</name>
</gene>
<proteinExistence type="predicted"/>
<accession>A0A225V2G6</accession>
<protein>
    <recommendedName>
        <fullName evidence="3">PiggyBac transposable element-derived protein domain-containing protein</fullName>
    </recommendedName>
</protein>
<organism evidence="1 2">
    <name type="scientific">Phytophthora megakarya</name>
    <dbReference type="NCBI Taxonomy" id="4795"/>
    <lineage>
        <taxon>Eukaryota</taxon>
        <taxon>Sar</taxon>
        <taxon>Stramenopiles</taxon>
        <taxon>Oomycota</taxon>
        <taxon>Peronosporomycetes</taxon>
        <taxon>Peronosporales</taxon>
        <taxon>Peronosporaceae</taxon>
        <taxon>Phytophthora</taxon>
    </lineage>
</organism>
<dbReference type="Proteomes" id="UP000198211">
    <property type="component" value="Unassembled WGS sequence"/>
</dbReference>
<dbReference type="OrthoDB" id="10574435at2759"/>
<keyword evidence="2" id="KW-1185">Reference proteome</keyword>
<evidence type="ECO:0000313" key="1">
    <source>
        <dbReference type="EMBL" id="OWY99168.1"/>
    </source>
</evidence>
<comment type="caution">
    <text evidence="1">The sequence shown here is derived from an EMBL/GenBank/DDBJ whole genome shotgun (WGS) entry which is preliminary data.</text>
</comment>
<dbReference type="EMBL" id="NBNE01008732">
    <property type="protein sequence ID" value="OWY99168.1"/>
    <property type="molecule type" value="Genomic_DNA"/>
</dbReference>
<reference evidence="2" key="1">
    <citation type="submission" date="2017-03" db="EMBL/GenBank/DDBJ databases">
        <title>Phytopthora megakarya and P. palmivora, two closely related causual agents of cacao black pod achieved similar genome size and gene model numbers by different mechanisms.</title>
        <authorList>
            <person name="Ali S."/>
            <person name="Shao J."/>
            <person name="Larry D.J."/>
            <person name="Kronmiller B."/>
            <person name="Shen D."/>
            <person name="Strem M.D."/>
            <person name="Melnick R.L."/>
            <person name="Guiltinan M.J."/>
            <person name="Tyler B.M."/>
            <person name="Meinhardt L.W."/>
            <person name="Bailey B.A."/>
        </authorList>
    </citation>
    <scope>NUCLEOTIDE SEQUENCE [LARGE SCALE GENOMIC DNA]</scope>
    <source>
        <strain evidence="2">zdho120</strain>
    </source>
</reference>
<dbReference type="AlphaFoldDB" id="A0A225V2G6"/>
<evidence type="ECO:0000313" key="2">
    <source>
        <dbReference type="Proteomes" id="UP000198211"/>
    </source>
</evidence>
<evidence type="ECO:0008006" key="3">
    <source>
        <dbReference type="Google" id="ProtNLM"/>
    </source>
</evidence>
<name>A0A225V2G6_9STRA</name>